<keyword evidence="1" id="KW-1133">Transmembrane helix</keyword>
<reference evidence="3" key="2">
    <citation type="submission" date="2022-07" db="EMBL/GenBank/DDBJ databases">
        <title>Parvimonas micra travels from the subgingival sulcus of the human oral cavity to the colorectal adenocarcinoma.</title>
        <authorList>
            <person name="Conde-Perez K."/>
            <person name="Buetas E."/>
            <person name="Aja-Macaya P."/>
            <person name="Martin-De Arribas E."/>
            <person name="Iglesias-Corras I."/>
            <person name="Trigo-Tasende N."/>
            <person name="Nasser-Ali M."/>
            <person name="Estevez L.S."/>
            <person name="Rumbo-Feal S."/>
            <person name="Otero-Alen B."/>
            <person name="Noguera J.F."/>
            <person name="Concha A."/>
            <person name="Pardinas-Lopez S."/>
            <person name="Carda-Dieguez M."/>
            <person name="Gomez-Randulfe I."/>
            <person name="Martinez-Lago N."/>
            <person name="Ladra S."/>
            <person name="Aparicio L.A."/>
            <person name="Bou G."/>
            <person name="Mira A."/>
            <person name="Vallejo J.A."/>
            <person name="Poza M."/>
        </authorList>
    </citation>
    <scope>NUCLEOTIDE SEQUENCE</scope>
    <source>
        <strain evidence="3">PM102KC-G-1</strain>
    </source>
</reference>
<proteinExistence type="predicted"/>
<dbReference type="RefSeq" id="WP_269752357.1">
    <property type="nucleotide sequence ID" value="NZ_CP101407.1"/>
</dbReference>
<feature type="transmembrane region" description="Helical" evidence="1">
    <location>
        <begin position="42"/>
        <end position="65"/>
    </location>
</feature>
<dbReference type="Proteomes" id="UP001210690">
    <property type="component" value="Chromosome"/>
</dbReference>
<reference evidence="2" key="1">
    <citation type="submission" date="2020-04" db="EMBL/GenBank/DDBJ databases">
        <title>Deep metagenomics examines the oral microbiome during advanced dental caries in children, revealing novel taxa and co-occurrences with host molecules.</title>
        <authorList>
            <person name="Baker J.L."/>
            <person name="Morton J.T."/>
            <person name="Dinis M."/>
            <person name="Alvarez R."/>
            <person name="Tran N.C."/>
            <person name="Knight R."/>
            <person name="Edlund A."/>
        </authorList>
    </citation>
    <scope>NUCLEOTIDE SEQUENCE</scope>
    <source>
        <strain evidence="2">JCVI_23_bin.11</strain>
    </source>
</reference>
<accession>A0A930E4G8</accession>
<protein>
    <submittedName>
        <fullName evidence="2">Uncharacterized protein</fullName>
    </submittedName>
</protein>
<name>A0A930E4G8_9FIRM</name>
<keyword evidence="1" id="KW-0472">Membrane</keyword>
<sequence>MTSKELYLRILFTILIIQSVYVHKKYVVPTLKNNGTYEGYKWYLRIGLTVVVLIVVYMAYILFIAR</sequence>
<keyword evidence="1" id="KW-0812">Transmembrane</keyword>
<dbReference type="Proteomes" id="UP000758611">
    <property type="component" value="Unassembled WGS sequence"/>
</dbReference>
<gene>
    <name evidence="2" type="ORF">HXM94_05535</name>
    <name evidence="3" type="ORF">NM222_05910</name>
</gene>
<feature type="transmembrane region" description="Helical" evidence="1">
    <location>
        <begin position="6"/>
        <end position="22"/>
    </location>
</feature>
<dbReference type="AlphaFoldDB" id="A0A930E4G8"/>
<dbReference type="EMBL" id="CP101412">
    <property type="protein sequence ID" value="WBB30502.1"/>
    <property type="molecule type" value="Genomic_DNA"/>
</dbReference>
<dbReference type="EMBL" id="JABZRE010000019">
    <property type="protein sequence ID" value="MBF1307219.1"/>
    <property type="molecule type" value="Genomic_DNA"/>
</dbReference>
<evidence type="ECO:0000313" key="3">
    <source>
        <dbReference type="EMBL" id="WBB30502.1"/>
    </source>
</evidence>
<evidence type="ECO:0000256" key="1">
    <source>
        <dbReference type="SAM" id="Phobius"/>
    </source>
</evidence>
<evidence type="ECO:0000313" key="2">
    <source>
        <dbReference type="EMBL" id="MBF1307219.1"/>
    </source>
</evidence>
<organism evidence="2 4">
    <name type="scientific">Parvimonas micra</name>
    <dbReference type="NCBI Taxonomy" id="33033"/>
    <lineage>
        <taxon>Bacteria</taxon>
        <taxon>Bacillati</taxon>
        <taxon>Bacillota</taxon>
        <taxon>Tissierellia</taxon>
        <taxon>Tissierellales</taxon>
        <taxon>Peptoniphilaceae</taxon>
        <taxon>Parvimonas</taxon>
    </lineage>
</organism>
<evidence type="ECO:0000313" key="4">
    <source>
        <dbReference type="Proteomes" id="UP000758611"/>
    </source>
</evidence>